<name>A0A328YTD2_9FLAO</name>
<keyword evidence="5" id="KW-1185">Reference proteome</keyword>
<organism evidence="4 5">
    <name type="scientific">Flavobacterium aciduliphilum</name>
    <dbReference type="NCBI Taxonomy" id="1101402"/>
    <lineage>
        <taxon>Bacteria</taxon>
        <taxon>Pseudomonadati</taxon>
        <taxon>Bacteroidota</taxon>
        <taxon>Flavobacteriia</taxon>
        <taxon>Flavobacteriales</taxon>
        <taxon>Flavobacteriaceae</taxon>
        <taxon>Flavobacterium</taxon>
    </lineage>
</organism>
<keyword evidence="1 2" id="KW-0732">Signal</keyword>
<dbReference type="InterPro" id="IPR036116">
    <property type="entry name" value="FN3_sf"/>
</dbReference>
<dbReference type="InterPro" id="IPR003961">
    <property type="entry name" value="FN3_dom"/>
</dbReference>
<evidence type="ECO:0000313" key="5">
    <source>
        <dbReference type="Proteomes" id="UP000248840"/>
    </source>
</evidence>
<dbReference type="SUPFAM" id="SSF49265">
    <property type="entry name" value="Fibronectin type III"/>
    <property type="match status" value="2"/>
</dbReference>
<dbReference type="SMART" id="SM00060">
    <property type="entry name" value="FN3"/>
    <property type="match status" value="2"/>
</dbReference>
<dbReference type="InterPro" id="IPR026444">
    <property type="entry name" value="Secre_tail"/>
</dbReference>
<dbReference type="CDD" id="cd00063">
    <property type="entry name" value="FN3"/>
    <property type="match status" value="2"/>
</dbReference>
<feature type="domain" description="Fibronectin type-III" evidence="3">
    <location>
        <begin position="391"/>
        <end position="482"/>
    </location>
</feature>
<protein>
    <submittedName>
        <fullName evidence="4">Putative secreted protein (Por secretion system target)</fullName>
    </submittedName>
</protein>
<evidence type="ECO:0000256" key="1">
    <source>
        <dbReference type="ARBA" id="ARBA00022729"/>
    </source>
</evidence>
<comment type="caution">
    <text evidence="4">The sequence shown here is derived from an EMBL/GenBank/DDBJ whole genome shotgun (WGS) entry which is preliminary data.</text>
</comment>
<dbReference type="OrthoDB" id="975384at2"/>
<feature type="signal peptide" evidence="2">
    <location>
        <begin position="1"/>
        <end position="20"/>
    </location>
</feature>
<dbReference type="PROSITE" id="PS50853">
    <property type="entry name" value="FN3"/>
    <property type="match status" value="2"/>
</dbReference>
<evidence type="ECO:0000256" key="2">
    <source>
        <dbReference type="SAM" id="SignalP"/>
    </source>
</evidence>
<reference evidence="4 5" key="1">
    <citation type="submission" date="2018-06" db="EMBL/GenBank/DDBJ databases">
        <title>Genomic Encyclopedia of Archaeal and Bacterial Type Strains, Phase II (KMG-II): from individual species to whole genera.</title>
        <authorList>
            <person name="Goeker M."/>
        </authorList>
    </citation>
    <scope>NUCLEOTIDE SEQUENCE [LARGE SCALE GENOMIC DNA]</scope>
    <source>
        <strain evidence="4 5">DSM 25663</strain>
    </source>
</reference>
<proteinExistence type="predicted"/>
<accession>A0A328YTD2</accession>
<sequence>MKKITLLFMLMFGFSSLLSAQCLTSDNGQWPSSTYTIATCDGLTQNNITTCGYASEYSVVTVTQGETYTFGSSVTTDIVTLSTDSGATAETTGTGSVTWVATVSGDIYFYTHLDDGACGGEQVCRTRYVICGTPPTCIAPTGVVVSNITTTSATISWNTSVTDPGNGYEYYLSTTNTAPLTTDTATGAVGAGTTTVDLPLLTTATTYYVWVRSVCSSTDSSAWSSMATFATLCNAVTDFSENFDAAVEFPVCWARVGTGGNTYVQASASAPSQPNNLYLYGSSATSQGIVSMIPVSNAGDNTHRLRFKARGNFTLGGNIEVGYLTNPSDATSFVAVQTFTTTSTTVYDQFVAYLGTAPGTNQVLAFRHTGVPGYSVLIDDVIWEPSPACVEPVNVAYSALTDSTVTLSWGVPPVAPVSYEYVLDTNASDPTTSGTVTNALSYDANSLTPLTTYYFHVRSNCGSGSDSVWVTISFTTFATPPANDLCSNAITLTPGGVFADNAVSGTLYGATTTAGITPSCQSLSNSDVWYTVQVPASGSLTIETQVASSNSISDSIVAAFTGTCGSLTQIGCDDDGGPAGANNLMSLLSLTGLTPNDTIYIGVWKYSSVPTTSARDFMISAYDASLSSNVFSSEGFTFYPNPVKDVLTISNNTSITKIQVINLLGQEMIVKANNDVQGQVDMSSLAAGTYLVKVTANDQIKTIKVVKE</sequence>
<dbReference type="RefSeq" id="WP_112111815.1">
    <property type="nucleotide sequence ID" value="NZ_QLSZ01000001.1"/>
</dbReference>
<dbReference type="InterPro" id="IPR013783">
    <property type="entry name" value="Ig-like_fold"/>
</dbReference>
<dbReference type="Pfam" id="PF00041">
    <property type="entry name" value="fn3"/>
    <property type="match status" value="1"/>
</dbReference>
<evidence type="ECO:0000313" key="4">
    <source>
        <dbReference type="EMBL" id="RAR75442.1"/>
    </source>
</evidence>
<evidence type="ECO:0000259" key="3">
    <source>
        <dbReference type="PROSITE" id="PS50853"/>
    </source>
</evidence>
<feature type="chain" id="PRO_5016457546" evidence="2">
    <location>
        <begin position="21"/>
        <end position="708"/>
    </location>
</feature>
<dbReference type="Proteomes" id="UP000248840">
    <property type="component" value="Unassembled WGS sequence"/>
</dbReference>
<dbReference type="EMBL" id="QLSZ01000001">
    <property type="protein sequence ID" value="RAR75442.1"/>
    <property type="molecule type" value="Genomic_DNA"/>
</dbReference>
<dbReference type="Pfam" id="PF18962">
    <property type="entry name" value="Por_Secre_tail"/>
    <property type="match status" value="1"/>
</dbReference>
<dbReference type="NCBIfam" id="TIGR04183">
    <property type="entry name" value="Por_Secre_tail"/>
    <property type="match status" value="1"/>
</dbReference>
<gene>
    <name evidence="4" type="ORF">CLV55_101138</name>
</gene>
<dbReference type="Gene3D" id="2.60.40.10">
    <property type="entry name" value="Immunoglobulins"/>
    <property type="match status" value="2"/>
</dbReference>
<feature type="domain" description="Fibronectin type-III" evidence="3">
    <location>
        <begin position="139"/>
        <end position="234"/>
    </location>
</feature>
<dbReference type="AlphaFoldDB" id="A0A328YTD2"/>